<evidence type="ECO:0000256" key="3">
    <source>
        <dbReference type="ARBA" id="ARBA00005119"/>
    </source>
</evidence>
<evidence type="ECO:0000256" key="4">
    <source>
        <dbReference type="ARBA" id="ARBA00005189"/>
    </source>
</evidence>
<keyword evidence="16" id="KW-0594">Phospholipid biosynthesis</keyword>
<evidence type="ECO:0000256" key="11">
    <source>
        <dbReference type="ARBA" id="ARBA00022692"/>
    </source>
</evidence>
<evidence type="ECO:0000256" key="12">
    <source>
        <dbReference type="ARBA" id="ARBA00022695"/>
    </source>
</evidence>
<dbReference type="GO" id="GO:0004605">
    <property type="term" value="F:phosphatidate cytidylyltransferase activity"/>
    <property type="evidence" value="ECO:0007669"/>
    <property type="project" value="UniProtKB-EC"/>
</dbReference>
<feature type="transmembrane region" description="Helical" evidence="19">
    <location>
        <begin position="56"/>
        <end position="77"/>
    </location>
</feature>
<dbReference type="OrthoDB" id="9799199at2"/>
<dbReference type="RefSeq" id="WP_157993424.1">
    <property type="nucleotide sequence ID" value="NZ_LR217703.1"/>
</dbReference>
<sequence length="282" mass="32060">MLILRLITALILIPIVILSLFSLSITKFTVIIFFISILAAWEWSYFLGLSSSFFKVIFTVSCGVILLGCMVGVLSNFQYVALSLSHNNIVWVSLFWWLIAMLLVYYYPHSAFFWRHSCMLRVLFGFMIIFSFFCGMLNIRQYNYDIDHNIGIWQLLYLLCLVWGADSGAYLFGKRFGNHQLVPKLSPGKTWEGFWGGLLTSLVICFLFSEFVLIKKSLILMFFLSIIVFLASVLGDLSESMFKREASIKDSGNLLPGHGGILDRIDSLTAAAPVFASLQWLI</sequence>
<comment type="subcellular location">
    <subcellularLocation>
        <location evidence="2">Cell membrane</location>
        <topology evidence="2">Multi-pass membrane protein</topology>
    </subcellularLocation>
</comment>
<evidence type="ECO:0000256" key="19">
    <source>
        <dbReference type="SAM" id="Phobius"/>
    </source>
</evidence>
<dbReference type="GO" id="GO:0005886">
    <property type="term" value="C:plasma membrane"/>
    <property type="evidence" value="ECO:0007669"/>
    <property type="project" value="UniProtKB-SubCell"/>
</dbReference>
<accession>A0A451D1Y9</accession>
<keyword evidence="15 19" id="KW-0472">Membrane</keyword>
<dbReference type="InterPro" id="IPR000374">
    <property type="entry name" value="PC_trans"/>
</dbReference>
<dbReference type="PANTHER" id="PTHR46382">
    <property type="entry name" value="PHOSPHATIDATE CYTIDYLYLTRANSFERASE"/>
    <property type="match status" value="1"/>
</dbReference>
<evidence type="ECO:0000256" key="5">
    <source>
        <dbReference type="ARBA" id="ARBA00010185"/>
    </source>
</evidence>
<evidence type="ECO:0000256" key="13">
    <source>
        <dbReference type="ARBA" id="ARBA00022989"/>
    </source>
</evidence>
<dbReference type="UniPathway" id="UPA00557">
    <property type="reaction ID" value="UER00614"/>
</dbReference>
<comment type="pathway">
    <text evidence="4">Lipid metabolism.</text>
</comment>
<evidence type="ECO:0000256" key="7">
    <source>
        <dbReference type="ARBA" id="ARBA00019373"/>
    </source>
</evidence>
<evidence type="ECO:0000256" key="18">
    <source>
        <dbReference type="RuleBase" id="RU003938"/>
    </source>
</evidence>
<evidence type="ECO:0000256" key="10">
    <source>
        <dbReference type="ARBA" id="ARBA00022679"/>
    </source>
</evidence>
<dbReference type="Proteomes" id="UP000294412">
    <property type="component" value="Chromosome"/>
</dbReference>
<comment type="similarity">
    <text evidence="5 18">Belongs to the CDS family.</text>
</comment>
<dbReference type="AlphaFoldDB" id="A0A451D1Y9"/>
<keyword evidence="8" id="KW-1003">Cell membrane</keyword>
<feature type="transmembrane region" description="Helical" evidence="19">
    <location>
        <begin position="89"/>
        <end position="107"/>
    </location>
</feature>
<comment type="pathway">
    <text evidence="3 18">Phospholipid metabolism; CDP-diacylglycerol biosynthesis; CDP-diacylglycerol from sn-glycerol 3-phosphate: step 3/3.</text>
</comment>
<dbReference type="PROSITE" id="PS01315">
    <property type="entry name" value="CDS"/>
    <property type="match status" value="1"/>
</dbReference>
<dbReference type="EMBL" id="LR217703">
    <property type="protein sequence ID" value="VFP79641.1"/>
    <property type="molecule type" value="Genomic_DNA"/>
</dbReference>
<keyword evidence="17" id="KW-1208">Phospholipid metabolism</keyword>
<evidence type="ECO:0000256" key="8">
    <source>
        <dbReference type="ARBA" id="ARBA00022475"/>
    </source>
</evidence>
<keyword evidence="11 18" id="KW-0812">Transmembrane</keyword>
<dbReference type="Pfam" id="PF01148">
    <property type="entry name" value="CTP_transf_1"/>
    <property type="match status" value="1"/>
</dbReference>
<comment type="catalytic activity">
    <reaction evidence="1 18">
        <text>a 1,2-diacyl-sn-glycero-3-phosphate + CTP + H(+) = a CDP-1,2-diacyl-sn-glycerol + diphosphate</text>
        <dbReference type="Rhea" id="RHEA:16229"/>
        <dbReference type="ChEBI" id="CHEBI:15378"/>
        <dbReference type="ChEBI" id="CHEBI:33019"/>
        <dbReference type="ChEBI" id="CHEBI:37563"/>
        <dbReference type="ChEBI" id="CHEBI:58332"/>
        <dbReference type="ChEBI" id="CHEBI:58608"/>
        <dbReference type="EC" id="2.7.7.41"/>
    </reaction>
</comment>
<keyword evidence="13 19" id="KW-1133">Transmembrane helix</keyword>
<feature type="transmembrane region" description="Helical" evidence="19">
    <location>
        <begin position="151"/>
        <end position="172"/>
    </location>
</feature>
<feature type="transmembrane region" description="Helical" evidence="19">
    <location>
        <begin position="193"/>
        <end position="212"/>
    </location>
</feature>
<dbReference type="PANTHER" id="PTHR46382:SF1">
    <property type="entry name" value="PHOSPHATIDATE CYTIDYLYLTRANSFERASE"/>
    <property type="match status" value="1"/>
</dbReference>
<evidence type="ECO:0000256" key="6">
    <source>
        <dbReference type="ARBA" id="ARBA00012487"/>
    </source>
</evidence>
<feature type="transmembrane region" description="Helical" evidence="19">
    <location>
        <begin position="218"/>
        <end position="237"/>
    </location>
</feature>
<evidence type="ECO:0000313" key="21">
    <source>
        <dbReference type="Proteomes" id="UP000294412"/>
    </source>
</evidence>
<evidence type="ECO:0000313" key="20">
    <source>
        <dbReference type="EMBL" id="VFP79641.1"/>
    </source>
</evidence>
<organism evidence="20 21">
    <name type="scientific">Candidatus Erwinia haradaeae</name>
    <dbReference type="NCBI Taxonomy" id="1922217"/>
    <lineage>
        <taxon>Bacteria</taxon>
        <taxon>Pseudomonadati</taxon>
        <taxon>Pseudomonadota</taxon>
        <taxon>Gammaproteobacteria</taxon>
        <taxon>Enterobacterales</taxon>
        <taxon>Erwiniaceae</taxon>
        <taxon>Erwinia</taxon>
    </lineage>
</organism>
<keyword evidence="10 18" id="KW-0808">Transferase</keyword>
<protein>
    <recommendedName>
        <fullName evidence="7 18">Phosphatidate cytidylyltransferase</fullName>
        <ecNumber evidence="6 18">2.7.7.41</ecNumber>
    </recommendedName>
</protein>
<evidence type="ECO:0000256" key="1">
    <source>
        <dbReference type="ARBA" id="ARBA00001698"/>
    </source>
</evidence>
<dbReference type="GO" id="GO:0016024">
    <property type="term" value="P:CDP-diacylglycerol biosynthetic process"/>
    <property type="evidence" value="ECO:0007669"/>
    <property type="project" value="UniProtKB-UniPathway"/>
</dbReference>
<evidence type="ECO:0000256" key="15">
    <source>
        <dbReference type="ARBA" id="ARBA00023136"/>
    </source>
</evidence>
<keyword evidence="12 18" id="KW-0548">Nucleotidyltransferase</keyword>
<evidence type="ECO:0000256" key="14">
    <source>
        <dbReference type="ARBA" id="ARBA00023098"/>
    </source>
</evidence>
<proteinExistence type="inferred from homology"/>
<feature type="transmembrane region" description="Helical" evidence="19">
    <location>
        <begin position="7"/>
        <end position="25"/>
    </location>
</feature>
<feature type="transmembrane region" description="Helical" evidence="19">
    <location>
        <begin position="31"/>
        <end position="49"/>
    </location>
</feature>
<feature type="transmembrane region" description="Helical" evidence="19">
    <location>
        <begin position="119"/>
        <end position="139"/>
    </location>
</feature>
<gene>
    <name evidence="20" type="primary">cdsA</name>
    <name evidence="20" type="ORF">ERCICUMA2628_192</name>
</gene>
<evidence type="ECO:0000256" key="2">
    <source>
        <dbReference type="ARBA" id="ARBA00004651"/>
    </source>
</evidence>
<evidence type="ECO:0000256" key="17">
    <source>
        <dbReference type="ARBA" id="ARBA00023264"/>
    </source>
</evidence>
<dbReference type="EC" id="2.7.7.41" evidence="6 18"/>
<reference evidence="20 21" key="1">
    <citation type="submission" date="2019-02" db="EMBL/GenBank/DDBJ databases">
        <authorList>
            <person name="Manzano-Marin A."/>
            <person name="Manzano-Marin A."/>
        </authorList>
    </citation>
    <scope>NUCLEOTIDE SEQUENCE [LARGE SCALE GENOMIC DNA]</scope>
    <source>
        <strain evidence="20 21">ErCicuneomaculata</strain>
    </source>
</reference>
<evidence type="ECO:0000256" key="16">
    <source>
        <dbReference type="ARBA" id="ARBA00023209"/>
    </source>
</evidence>
<evidence type="ECO:0000256" key="9">
    <source>
        <dbReference type="ARBA" id="ARBA00022516"/>
    </source>
</evidence>
<keyword evidence="9" id="KW-0444">Lipid biosynthesis</keyword>
<name>A0A451D1Y9_9GAMM</name>
<keyword evidence="14" id="KW-0443">Lipid metabolism</keyword>